<protein>
    <recommendedName>
        <fullName evidence="4">Cysteine rich repeat-containing protein</fullName>
    </recommendedName>
</protein>
<dbReference type="EMBL" id="VHLG01000009">
    <property type="protein sequence ID" value="TPW29391.1"/>
    <property type="molecule type" value="Genomic_DNA"/>
</dbReference>
<organism evidence="2 3">
    <name type="scientific">Martelella alba</name>
    <dbReference type="NCBI Taxonomy" id="2590451"/>
    <lineage>
        <taxon>Bacteria</taxon>
        <taxon>Pseudomonadati</taxon>
        <taxon>Pseudomonadota</taxon>
        <taxon>Alphaproteobacteria</taxon>
        <taxon>Hyphomicrobiales</taxon>
        <taxon>Aurantimonadaceae</taxon>
        <taxon>Martelella</taxon>
    </lineage>
</organism>
<keyword evidence="1" id="KW-0732">Signal</keyword>
<feature type="chain" id="PRO_5021206721" description="Cysteine rich repeat-containing protein" evidence="1">
    <location>
        <begin position="22"/>
        <end position="82"/>
    </location>
</feature>
<gene>
    <name evidence="2" type="ORF">FJU08_13700</name>
</gene>
<evidence type="ECO:0000313" key="2">
    <source>
        <dbReference type="EMBL" id="TPW29391.1"/>
    </source>
</evidence>
<dbReference type="Proteomes" id="UP000318801">
    <property type="component" value="Unassembled WGS sequence"/>
</dbReference>
<name>A0A506U8F8_9HYPH</name>
<dbReference type="OrthoDB" id="7060861at2"/>
<keyword evidence="3" id="KW-1185">Reference proteome</keyword>
<evidence type="ECO:0000256" key="1">
    <source>
        <dbReference type="SAM" id="SignalP"/>
    </source>
</evidence>
<evidence type="ECO:0008006" key="4">
    <source>
        <dbReference type="Google" id="ProtNLM"/>
    </source>
</evidence>
<accession>A0A506U8F8</accession>
<evidence type="ECO:0000313" key="3">
    <source>
        <dbReference type="Proteomes" id="UP000318801"/>
    </source>
</evidence>
<proteinExistence type="predicted"/>
<comment type="caution">
    <text evidence="2">The sequence shown here is derived from an EMBL/GenBank/DDBJ whole genome shotgun (WGS) entry which is preliminary data.</text>
</comment>
<dbReference type="RefSeq" id="WP_141149587.1">
    <property type="nucleotide sequence ID" value="NZ_VHLG01000009.1"/>
</dbReference>
<sequence>MFRVLVPVCLAVGLSAGTSFAATSLSDLRAVCRADLQAYCAHVARSDGKLQACIADNIHAFSPDCQVALDKARAERAEMSGQ</sequence>
<dbReference type="AlphaFoldDB" id="A0A506U8F8"/>
<reference evidence="2 3" key="1">
    <citation type="submission" date="2019-06" db="EMBL/GenBank/DDBJ databases">
        <authorList>
            <person name="Li M."/>
        </authorList>
    </citation>
    <scope>NUCLEOTIDE SEQUENCE [LARGE SCALE GENOMIC DNA]</scope>
    <source>
        <strain evidence="2 3">BGMRC2036</strain>
    </source>
</reference>
<feature type="signal peptide" evidence="1">
    <location>
        <begin position="1"/>
        <end position="21"/>
    </location>
</feature>